<feature type="compositionally biased region" description="Basic and acidic residues" evidence="1">
    <location>
        <begin position="171"/>
        <end position="184"/>
    </location>
</feature>
<keyword evidence="3" id="KW-1185">Reference proteome</keyword>
<comment type="caution">
    <text evidence="2">The sequence shown here is derived from an EMBL/GenBank/DDBJ whole genome shotgun (WGS) entry which is preliminary data.</text>
</comment>
<evidence type="ECO:0000256" key="1">
    <source>
        <dbReference type="SAM" id="MobiDB-lite"/>
    </source>
</evidence>
<dbReference type="AlphaFoldDB" id="A0A8T0QFV0"/>
<gene>
    <name evidence="2" type="ORF">PVAP13_7KG017065</name>
</gene>
<dbReference type="EMBL" id="CM029049">
    <property type="protein sequence ID" value="KAG2571412.1"/>
    <property type="molecule type" value="Genomic_DNA"/>
</dbReference>
<feature type="region of interest" description="Disordered" evidence="1">
    <location>
        <begin position="80"/>
        <end position="184"/>
    </location>
</feature>
<feature type="compositionally biased region" description="Basic and acidic residues" evidence="1">
    <location>
        <begin position="96"/>
        <end position="106"/>
    </location>
</feature>
<organism evidence="2 3">
    <name type="scientific">Panicum virgatum</name>
    <name type="common">Blackwell switchgrass</name>
    <dbReference type="NCBI Taxonomy" id="38727"/>
    <lineage>
        <taxon>Eukaryota</taxon>
        <taxon>Viridiplantae</taxon>
        <taxon>Streptophyta</taxon>
        <taxon>Embryophyta</taxon>
        <taxon>Tracheophyta</taxon>
        <taxon>Spermatophyta</taxon>
        <taxon>Magnoliopsida</taxon>
        <taxon>Liliopsida</taxon>
        <taxon>Poales</taxon>
        <taxon>Poaceae</taxon>
        <taxon>PACMAD clade</taxon>
        <taxon>Panicoideae</taxon>
        <taxon>Panicodae</taxon>
        <taxon>Paniceae</taxon>
        <taxon>Panicinae</taxon>
        <taxon>Panicum</taxon>
        <taxon>Panicum sect. Hiantes</taxon>
    </lineage>
</organism>
<protein>
    <submittedName>
        <fullName evidence="2">Uncharacterized protein</fullName>
    </submittedName>
</protein>
<name>A0A8T0QFV0_PANVG</name>
<sequence length="253" mass="27766">MRTGRCPPRSARASRSSRRCGIGRDGNADFHRGVVLTRAQIRAEGTVPAARKARGRRVCMIRRWGTVRSAHDGCVEAPDGRWGTATSTPFAKRKSSRMDVSDEGRAPRTRRSRSPFPWIEIDCGRDGASRRSSSAASGEAAARWERRGAATGRQGRMGGGVRRRRREEEEERRLGRQQRDGKGVARRFGVEREGGRRIGARGRASNGGGVWIGARGAGETKVGGRRMTGRGATYEGGMTNEKKVTLSFFLVVR</sequence>
<feature type="region of interest" description="Disordered" evidence="1">
    <location>
        <begin position="1"/>
        <end position="24"/>
    </location>
</feature>
<proteinExistence type="predicted"/>
<evidence type="ECO:0000313" key="2">
    <source>
        <dbReference type="EMBL" id="KAG2571412.1"/>
    </source>
</evidence>
<accession>A0A8T0QFV0</accession>
<evidence type="ECO:0000313" key="3">
    <source>
        <dbReference type="Proteomes" id="UP000823388"/>
    </source>
</evidence>
<feature type="compositionally biased region" description="Low complexity" evidence="1">
    <location>
        <begin position="130"/>
        <end position="141"/>
    </location>
</feature>
<feature type="compositionally biased region" description="Low complexity" evidence="1">
    <location>
        <begin position="1"/>
        <end position="14"/>
    </location>
</feature>
<reference evidence="2" key="1">
    <citation type="submission" date="2020-05" db="EMBL/GenBank/DDBJ databases">
        <title>WGS assembly of Panicum virgatum.</title>
        <authorList>
            <person name="Lovell J.T."/>
            <person name="Jenkins J."/>
            <person name="Shu S."/>
            <person name="Juenger T.E."/>
            <person name="Schmutz J."/>
        </authorList>
    </citation>
    <scope>NUCLEOTIDE SEQUENCE</scope>
    <source>
        <strain evidence="2">AP13</strain>
    </source>
</reference>
<dbReference type="Proteomes" id="UP000823388">
    <property type="component" value="Chromosome 7K"/>
</dbReference>